<evidence type="ECO:0000313" key="1">
    <source>
        <dbReference type="EMBL" id="KGK99213.1"/>
    </source>
</evidence>
<dbReference type="AlphaFoldDB" id="A0A099T4X9"/>
<reference evidence="1 2" key="1">
    <citation type="submission" date="2014-09" db="EMBL/GenBank/DDBJ databases">
        <title>Draft genome sequence of an obligately methylotrophic methanogen, Methanococcoides methylutens, isolated from marine sediment.</title>
        <authorList>
            <person name="Guan Y."/>
            <person name="Ngugi D.K."/>
            <person name="Blom J."/>
            <person name="Ali S."/>
            <person name="Ferry J.G."/>
            <person name="Stingl U."/>
        </authorList>
    </citation>
    <scope>NUCLEOTIDE SEQUENCE [LARGE SCALE GENOMIC DNA]</scope>
    <source>
        <strain evidence="1 2">DSM 2657</strain>
    </source>
</reference>
<accession>A0A099T4X9</accession>
<organism evidence="1 2">
    <name type="scientific">Methanococcoides methylutens</name>
    <dbReference type="NCBI Taxonomy" id="2226"/>
    <lineage>
        <taxon>Archaea</taxon>
        <taxon>Methanobacteriati</taxon>
        <taxon>Methanobacteriota</taxon>
        <taxon>Stenosarchaea group</taxon>
        <taxon>Methanomicrobia</taxon>
        <taxon>Methanosarcinales</taxon>
        <taxon>Methanosarcinaceae</taxon>
        <taxon>Methanococcoides</taxon>
    </lineage>
</organism>
<evidence type="ECO:0000313" key="2">
    <source>
        <dbReference type="Proteomes" id="UP000029859"/>
    </source>
</evidence>
<dbReference type="Proteomes" id="UP000029859">
    <property type="component" value="Unassembled WGS sequence"/>
</dbReference>
<protein>
    <submittedName>
        <fullName evidence="1">Uncharacterized protein</fullName>
    </submittedName>
</protein>
<dbReference type="EMBL" id="JRHO01000009">
    <property type="protein sequence ID" value="KGK99213.1"/>
    <property type="molecule type" value="Genomic_DNA"/>
</dbReference>
<name>A0A099T4X9_METMT</name>
<gene>
    <name evidence="1" type="ORF">LI82_04090</name>
</gene>
<dbReference type="PROSITE" id="PS51257">
    <property type="entry name" value="PROKAR_LIPOPROTEIN"/>
    <property type="match status" value="1"/>
</dbReference>
<proteinExistence type="predicted"/>
<keyword evidence="2" id="KW-1185">Reference proteome</keyword>
<dbReference type="RefSeq" id="WP_048193625.1">
    <property type="nucleotide sequence ID" value="NZ_CAAGSM010000002.1"/>
</dbReference>
<comment type="caution">
    <text evidence="1">The sequence shown here is derived from an EMBL/GenBank/DDBJ whole genome shotgun (WGS) entry which is preliminary data.</text>
</comment>
<sequence>MNTKIFIIAILLVTILFAGCTGNSNSNSNVDRFCIECDGSGLDPFPTEIFSFNHEMDVEETDDGYIIIVTNLDPVGGMFEVDFEVGYDEVVSEYGDTTWYETKSLFEGQQVSYIGPGDTHTFKFKANNWNWQETTAYSCGLRKTVQEKCWACRGTGLR</sequence>